<organism evidence="1">
    <name type="scientific">Arundo donax</name>
    <name type="common">Giant reed</name>
    <name type="synonym">Donax arundinaceus</name>
    <dbReference type="NCBI Taxonomy" id="35708"/>
    <lineage>
        <taxon>Eukaryota</taxon>
        <taxon>Viridiplantae</taxon>
        <taxon>Streptophyta</taxon>
        <taxon>Embryophyta</taxon>
        <taxon>Tracheophyta</taxon>
        <taxon>Spermatophyta</taxon>
        <taxon>Magnoliopsida</taxon>
        <taxon>Liliopsida</taxon>
        <taxon>Poales</taxon>
        <taxon>Poaceae</taxon>
        <taxon>PACMAD clade</taxon>
        <taxon>Arundinoideae</taxon>
        <taxon>Arundineae</taxon>
        <taxon>Arundo</taxon>
    </lineage>
</organism>
<proteinExistence type="predicted"/>
<name>A0A0A9C4H1_ARUDO</name>
<dbReference type="AlphaFoldDB" id="A0A0A9C4H1"/>
<sequence>MIYVTAYLKFDNLNQDIFAQGLDHKLTSF</sequence>
<accession>A0A0A9C4H1</accession>
<protein>
    <submittedName>
        <fullName evidence="1">Uncharacterized protein</fullName>
    </submittedName>
</protein>
<evidence type="ECO:0000313" key="1">
    <source>
        <dbReference type="EMBL" id="JAD69353.1"/>
    </source>
</evidence>
<dbReference type="EMBL" id="GBRH01228542">
    <property type="protein sequence ID" value="JAD69353.1"/>
    <property type="molecule type" value="Transcribed_RNA"/>
</dbReference>
<reference evidence="1" key="1">
    <citation type="submission" date="2014-09" db="EMBL/GenBank/DDBJ databases">
        <authorList>
            <person name="Magalhaes I.L.F."/>
            <person name="Oliveira U."/>
            <person name="Santos F.R."/>
            <person name="Vidigal T.H.D.A."/>
            <person name="Brescovit A.D."/>
            <person name="Santos A.J."/>
        </authorList>
    </citation>
    <scope>NUCLEOTIDE SEQUENCE</scope>
    <source>
        <tissue evidence="1">Shoot tissue taken approximately 20 cm above the soil surface</tissue>
    </source>
</reference>
<reference evidence="1" key="2">
    <citation type="journal article" date="2015" name="Data Brief">
        <title>Shoot transcriptome of the giant reed, Arundo donax.</title>
        <authorList>
            <person name="Barrero R.A."/>
            <person name="Guerrero F.D."/>
            <person name="Moolhuijzen P."/>
            <person name="Goolsby J.A."/>
            <person name="Tidwell J."/>
            <person name="Bellgard S.E."/>
            <person name="Bellgard M.I."/>
        </authorList>
    </citation>
    <scope>NUCLEOTIDE SEQUENCE</scope>
    <source>
        <tissue evidence="1">Shoot tissue taken approximately 20 cm above the soil surface</tissue>
    </source>
</reference>